<dbReference type="InterPro" id="IPR015886">
    <property type="entry name" value="H2TH_FPG"/>
</dbReference>
<evidence type="ECO:0000259" key="17">
    <source>
        <dbReference type="PROSITE" id="PS51068"/>
    </source>
</evidence>
<feature type="domain" description="Formamidopyrimidine-DNA glycosylase catalytic" evidence="17">
    <location>
        <begin position="2"/>
        <end position="115"/>
    </location>
</feature>
<dbReference type="NCBIfam" id="TIGR00577">
    <property type="entry name" value="fpg"/>
    <property type="match status" value="1"/>
</dbReference>
<comment type="subunit">
    <text evidence="3 15">Monomer.</text>
</comment>
<dbReference type="InterPro" id="IPR012319">
    <property type="entry name" value="FPG_cat"/>
</dbReference>
<dbReference type="SMART" id="SM01232">
    <property type="entry name" value="H2TH"/>
    <property type="match status" value="1"/>
</dbReference>
<keyword evidence="9 15" id="KW-0238">DNA-binding</keyword>
<keyword evidence="5 15" id="KW-0227">DNA damage</keyword>
<dbReference type="Proteomes" id="UP000013964">
    <property type="component" value="Chromosome"/>
</dbReference>
<comment type="catalytic activity">
    <reaction evidence="14 15">
        <text>2'-deoxyribonucleotide-(2'-deoxyribose 5'-phosphate)-2'-deoxyribonucleotide-DNA = a 3'-end 2'-deoxyribonucleotide-(2,3-dehydro-2,3-deoxyribose 5'-phosphate)-DNA + a 5'-end 5'-phospho-2'-deoxyribonucleoside-DNA + H(+)</text>
        <dbReference type="Rhea" id="RHEA:66592"/>
        <dbReference type="Rhea" id="RHEA-COMP:13180"/>
        <dbReference type="Rhea" id="RHEA-COMP:16897"/>
        <dbReference type="Rhea" id="RHEA-COMP:17067"/>
        <dbReference type="ChEBI" id="CHEBI:15378"/>
        <dbReference type="ChEBI" id="CHEBI:136412"/>
        <dbReference type="ChEBI" id="CHEBI:157695"/>
        <dbReference type="ChEBI" id="CHEBI:167181"/>
        <dbReference type="EC" id="4.2.99.18"/>
    </reaction>
</comment>
<proteinExistence type="inferred from homology"/>
<dbReference type="InterPro" id="IPR010663">
    <property type="entry name" value="Znf_FPG/IleRS"/>
</dbReference>
<feature type="active site" description="Proton donor" evidence="15">
    <location>
        <position position="3"/>
    </location>
</feature>
<evidence type="ECO:0000256" key="2">
    <source>
        <dbReference type="ARBA" id="ARBA00009409"/>
    </source>
</evidence>
<evidence type="ECO:0000256" key="10">
    <source>
        <dbReference type="ARBA" id="ARBA00023204"/>
    </source>
</evidence>
<dbReference type="PROSITE" id="PS51066">
    <property type="entry name" value="ZF_FPG_2"/>
    <property type="match status" value="1"/>
</dbReference>
<organism evidence="18 19">
    <name type="scientific">Spiroplasma chrysopicola DF-1</name>
    <dbReference type="NCBI Taxonomy" id="1276227"/>
    <lineage>
        <taxon>Bacteria</taxon>
        <taxon>Bacillati</taxon>
        <taxon>Mycoplasmatota</taxon>
        <taxon>Mollicutes</taxon>
        <taxon>Entomoplasmatales</taxon>
        <taxon>Spiroplasmataceae</taxon>
        <taxon>Spiroplasma</taxon>
    </lineage>
</organism>
<keyword evidence="6 15" id="KW-0863">Zinc-finger</keyword>
<feature type="active site" description="Proton donor; for delta-elimination activity" evidence="15">
    <location>
        <position position="264"/>
    </location>
</feature>
<keyword evidence="7 15" id="KW-0378">Hydrolase</keyword>
<feature type="domain" description="FPG-type" evidence="16">
    <location>
        <begin position="240"/>
        <end position="274"/>
    </location>
</feature>
<evidence type="ECO:0000256" key="12">
    <source>
        <dbReference type="ARBA" id="ARBA00023268"/>
    </source>
</evidence>
<dbReference type="Pfam" id="PF06831">
    <property type="entry name" value="H2TH"/>
    <property type="match status" value="1"/>
</dbReference>
<dbReference type="RefSeq" id="WP_016339393.1">
    <property type="nucleotide sequence ID" value="NC_021280.1"/>
</dbReference>
<dbReference type="InterPro" id="IPR020629">
    <property type="entry name" value="FPG_Glyclase"/>
</dbReference>
<sequence>MPELPEVETVRKILLKNLKGRTITDCLIFWNKIIKTDNPETFREKVIGQTINDVERMGKHLLIILNDYVLISHLRMEGKYYFNQKDDDGEWKHIMVIFELDGEMQLRYHDTRKFGTMHLYDKVNYLTNPPLNKLGLEPFDQNITVAYLKKYWANKNQPIKTTLLEQNVIVGIGNIYANEILFASKLHPGEKTKNLDDQDYQNIIDNTRAVLTQAIAAGGTTIATYHPEPGIDGKFVNELQVHGQAKKACPLCATTILKIFINGRGTYYCPDCQKLK</sequence>
<keyword evidence="10 15" id="KW-0234">DNA repair</keyword>
<evidence type="ECO:0000256" key="4">
    <source>
        <dbReference type="ARBA" id="ARBA00022723"/>
    </source>
</evidence>
<keyword evidence="8 15" id="KW-0862">Zinc</keyword>
<evidence type="ECO:0000256" key="6">
    <source>
        <dbReference type="ARBA" id="ARBA00022771"/>
    </source>
</evidence>
<keyword evidence="11 15" id="KW-0456">Lyase</keyword>
<feature type="active site" description="Schiff-base intermediate with DNA" evidence="15">
    <location>
        <position position="2"/>
    </location>
</feature>
<dbReference type="CDD" id="cd08966">
    <property type="entry name" value="EcFpg-like_N"/>
    <property type="match status" value="1"/>
</dbReference>
<dbReference type="PANTHER" id="PTHR22993:SF9">
    <property type="entry name" value="FORMAMIDOPYRIMIDINE-DNA GLYCOSYLASE"/>
    <property type="match status" value="1"/>
</dbReference>
<dbReference type="PROSITE" id="PS01242">
    <property type="entry name" value="ZF_FPG_1"/>
    <property type="match status" value="1"/>
</dbReference>
<evidence type="ECO:0000313" key="18">
    <source>
        <dbReference type="EMBL" id="AGM25575.1"/>
    </source>
</evidence>
<dbReference type="Gene3D" id="3.20.190.10">
    <property type="entry name" value="MutM-like, N-terminal"/>
    <property type="match status" value="1"/>
</dbReference>
<evidence type="ECO:0000256" key="11">
    <source>
        <dbReference type="ARBA" id="ARBA00023239"/>
    </source>
</evidence>
<accession>R4UHD3</accession>
<evidence type="ECO:0000259" key="16">
    <source>
        <dbReference type="PROSITE" id="PS51066"/>
    </source>
</evidence>
<dbReference type="HOGENOM" id="CLU_038423_1_3_14"/>
<comment type="similarity">
    <text evidence="2 15">Belongs to the FPG family.</text>
</comment>
<dbReference type="PATRIC" id="fig|1276227.3.peg.1004"/>
<evidence type="ECO:0000256" key="15">
    <source>
        <dbReference type="HAMAP-Rule" id="MF_00103"/>
    </source>
</evidence>
<feature type="active site" description="Proton donor; for beta-elimination activity" evidence="15">
    <location>
        <position position="59"/>
    </location>
</feature>
<feature type="binding site" evidence="15">
    <location>
        <position position="93"/>
    </location>
    <ligand>
        <name>DNA</name>
        <dbReference type="ChEBI" id="CHEBI:16991"/>
    </ligand>
</feature>
<dbReference type="SUPFAM" id="SSF46946">
    <property type="entry name" value="S13-like H2TH domain"/>
    <property type="match status" value="1"/>
</dbReference>
<dbReference type="SUPFAM" id="SSF57716">
    <property type="entry name" value="Glucocorticoid receptor-like (DNA-binding domain)"/>
    <property type="match status" value="1"/>
</dbReference>
<dbReference type="GO" id="GO:0006284">
    <property type="term" value="P:base-excision repair"/>
    <property type="evidence" value="ECO:0007669"/>
    <property type="project" value="InterPro"/>
</dbReference>
<evidence type="ECO:0000256" key="14">
    <source>
        <dbReference type="ARBA" id="ARBA00044632"/>
    </source>
</evidence>
<comment type="function">
    <text evidence="15">Involved in base excision repair of DNA damaged by oxidation or by mutagenic agents. Acts as DNA glycosylase that recognizes and removes damaged bases. Has a preference for oxidized purines, such as 7,8-dihydro-8-oxoguanine (8-oxoG). Has AP (apurinic/apyrimidinic) lyase activity and introduces nicks in the DNA strand. Cleaves the DNA backbone by beta-delta elimination to generate a single-strand break at the site of the removed base with both 3'- and 5'-phosphates.</text>
</comment>
<dbReference type="Pfam" id="PF01149">
    <property type="entry name" value="Fapy_DNA_glyco"/>
    <property type="match status" value="1"/>
</dbReference>
<dbReference type="HAMAP" id="MF_00103">
    <property type="entry name" value="Fapy_DNA_glycosyl"/>
    <property type="match status" value="1"/>
</dbReference>
<dbReference type="FunFam" id="1.10.8.50:FF:000003">
    <property type="entry name" value="Formamidopyrimidine-DNA glycosylase"/>
    <property type="match status" value="1"/>
</dbReference>
<keyword evidence="13 15" id="KW-0326">Glycosidase</keyword>
<evidence type="ECO:0000256" key="9">
    <source>
        <dbReference type="ARBA" id="ARBA00023125"/>
    </source>
</evidence>
<evidence type="ECO:0000256" key="7">
    <source>
        <dbReference type="ARBA" id="ARBA00022801"/>
    </source>
</evidence>
<evidence type="ECO:0000256" key="5">
    <source>
        <dbReference type="ARBA" id="ARBA00022763"/>
    </source>
</evidence>
<dbReference type="GO" id="GO:0003690">
    <property type="term" value="F:double-stranded DNA binding"/>
    <property type="evidence" value="ECO:0007669"/>
    <property type="project" value="UniProtKB-ARBA"/>
</dbReference>
<dbReference type="SMART" id="SM00898">
    <property type="entry name" value="Fapy_DNA_glyco"/>
    <property type="match status" value="1"/>
</dbReference>
<evidence type="ECO:0000256" key="3">
    <source>
        <dbReference type="ARBA" id="ARBA00011245"/>
    </source>
</evidence>
<dbReference type="InterPro" id="IPR000214">
    <property type="entry name" value="Znf_DNA_glyclase/AP_lyase"/>
</dbReference>
<evidence type="ECO:0000256" key="8">
    <source>
        <dbReference type="ARBA" id="ARBA00022833"/>
    </source>
</evidence>
<dbReference type="AlphaFoldDB" id="R4UHD3"/>
<dbReference type="STRING" id="1276227.SCHRY_v1c10030"/>
<dbReference type="OrthoDB" id="9800855at2"/>
<dbReference type="SUPFAM" id="SSF81624">
    <property type="entry name" value="N-terminal domain of MutM-like DNA repair proteins"/>
    <property type="match status" value="1"/>
</dbReference>
<dbReference type="EMBL" id="CP005077">
    <property type="protein sequence ID" value="AGM25575.1"/>
    <property type="molecule type" value="Genomic_DNA"/>
</dbReference>
<dbReference type="GO" id="GO:0003684">
    <property type="term" value="F:damaged DNA binding"/>
    <property type="evidence" value="ECO:0007669"/>
    <property type="project" value="InterPro"/>
</dbReference>
<feature type="binding site" evidence="15">
    <location>
        <position position="112"/>
    </location>
    <ligand>
        <name>DNA</name>
        <dbReference type="ChEBI" id="CHEBI:16991"/>
    </ligand>
</feature>
<evidence type="ECO:0000256" key="1">
    <source>
        <dbReference type="ARBA" id="ARBA00001668"/>
    </source>
</evidence>
<dbReference type="Gene3D" id="1.10.8.50">
    <property type="match status" value="1"/>
</dbReference>
<gene>
    <name evidence="15 18" type="primary">mutM</name>
    <name evidence="15" type="synonym">fpg</name>
    <name evidence="18" type="ORF">SCHRY_v1c10030</name>
</gene>
<dbReference type="InterPro" id="IPR010979">
    <property type="entry name" value="Ribosomal_uS13-like_H2TH"/>
</dbReference>
<dbReference type="EC" id="4.2.99.18" evidence="15"/>
<feature type="binding site" evidence="15">
    <location>
        <position position="155"/>
    </location>
    <ligand>
        <name>DNA</name>
        <dbReference type="ChEBI" id="CHEBI:16991"/>
    </ligand>
</feature>
<dbReference type="NCBIfam" id="NF002211">
    <property type="entry name" value="PRK01103.1"/>
    <property type="match status" value="1"/>
</dbReference>
<name>R4UHD3_9MOLU</name>
<dbReference type="GO" id="GO:0140078">
    <property type="term" value="F:class I DNA-(apurinic or apyrimidinic site) endonuclease activity"/>
    <property type="evidence" value="ECO:0007669"/>
    <property type="project" value="UniProtKB-EC"/>
</dbReference>
<dbReference type="eggNOG" id="COG0266">
    <property type="taxonomic scope" value="Bacteria"/>
</dbReference>
<dbReference type="InterPro" id="IPR015887">
    <property type="entry name" value="DNA_glyclase_Znf_dom_DNA_BS"/>
</dbReference>
<keyword evidence="4 15" id="KW-0479">Metal-binding</keyword>
<protein>
    <recommendedName>
        <fullName evidence="15">Formamidopyrimidine-DNA glycosylase</fullName>
        <shortName evidence="15">Fapy-DNA glycosylase</shortName>
        <ecNumber evidence="15">3.2.2.23</ecNumber>
    </recommendedName>
    <alternativeName>
        <fullName evidence="15">DNA-(apurinic or apyrimidinic site) lyase MutM</fullName>
        <shortName evidence="15">AP lyase MutM</shortName>
        <ecNumber evidence="15">4.2.99.18</ecNumber>
    </alternativeName>
</protein>
<dbReference type="Pfam" id="PF06827">
    <property type="entry name" value="zf-FPG_IleRS"/>
    <property type="match status" value="1"/>
</dbReference>
<reference evidence="18 19" key="1">
    <citation type="journal article" date="2013" name="Genome Biol. Evol.">
        <title>Complete genomes of two dipteran-associated spiroplasmas provided insights into the origin, dynamics, and impacts of viral invasion in spiroplasma.</title>
        <authorList>
            <person name="Ku C."/>
            <person name="Lo W.S."/>
            <person name="Chen L.L."/>
            <person name="Kuo C.H."/>
        </authorList>
    </citation>
    <scope>NUCLEOTIDE SEQUENCE [LARGE SCALE GENOMIC DNA]</scope>
    <source>
        <strain evidence="18 19">DF-1</strain>
    </source>
</reference>
<comment type="cofactor">
    <cofactor evidence="15">
        <name>Zn(2+)</name>
        <dbReference type="ChEBI" id="CHEBI:29105"/>
    </cofactor>
    <text evidence="15">Binds 1 zinc ion per subunit.</text>
</comment>
<dbReference type="PROSITE" id="PS51068">
    <property type="entry name" value="FPG_CAT"/>
    <property type="match status" value="1"/>
</dbReference>
<comment type="catalytic activity">
    <reaction evidence="1 15">
        <text>Hydrolysis of DNA containing ring-opened 7-methylguanine residues, releasing 2,6-diamino-4-hydroxy-5-(N-methyl)formamidopyrimidine.</text>
        <dbReference type="EC" id="3.2.2.23"/>
    </reaction>
</comment>
<keyword evidence="12 15" id="KW-0511">Multifunctional enzyme</keyword>
<dbReference type="KEGG" id="scr:SCHRY_v1c10030"/>
<keyword evidence="19" id="KW-1185">Reference proteome</keyword>
<dbReference type="GO" id="GO:0008270">
    <property type="term" value="F:zinc ion binding"/>
    <property type="evidence" value="ECO:0007669"/>
    <property type="project" value="UniProtKB-UniRule"/>
</dbReference>
<dbReference type="GO" id="GO:0034039">
    <property type="term" value="F:8-oxo-7,8-dihydroguanine DNA N-glycosylase activity"/>
    <property type="evidence" value="ECO:0007669"/>
    <property type="project" value="TreeGrafter"/>
</dbReference>
<dbReference type="PANTHER" id="PTHR22993">
    <property type="entry name" value="FORMAMIDOPYRIMIDINE-DNA GLYCOSYLASE"/>
    <property type="match status" value="1"/>
</dbReference>
<evidence type="ECO:0000256" key="13">
    <source>
        <dbReference type="ARBA" id="ARBA00023295"/>
    </source>
</evidence>
<dbReference type="EC" id="3.2.2.23" evidence="15"/>
<evidence type="ECO:0000313" key="19">
    <source>
        <dbReference type="Proteomes" id="UP000013964"/>
    </source>
</evidence>
<dbReference type="InterPro" id="IPR035937">
    <property type="entry name" value="FPG_N"/>
</dbReference>